<reference evidence="9 10" key="1">
    <citation type="journal article" date="2021" name="BMC Genomics">
        <title>Datura genome reveals duplications of psychoactive alkaloid biosynthetic genes and high mutation rate following tissue culture.</title>
        <authorList>
            <person name="Rajewski A."/>
            <person name="Carter-House D."/>
            <person name="Stajich J."/>
            <person name="Litt A."/>
        </authorList>
    </citation>
    <scope>NUCLEOTIDE SEQUENCE [LARGE SCALE GENOMIC DNA]</scope>
    <source>
        <strain evidence="9">AR-01</strain>
    </source>
</reference>
<dbReference type="PANTHER" id="PTHR11629:SF112">
    <property type="entry name" value="V-TYPE PROTON ATPASE SUBUNIT A3"/>
    <property type="match status" value="1"/>
</dbReference>
<comment type="similarity">
    <text evidence="2 8">Belongs to the V-ATPase 116 kDa subunit family.</text>
</comment>
<evidence type="ECO:0000313" key="10">
    <source>
        <dbReference type="Proteomes" id="UP000823775"/>
    </source>
</evidence>
<comment type="subcellular location">
    <subcellularLocation>
        <location evidence="1">Membrane</location>
        <topology evidence="1">Multi-pass membrane protein</topology>
    </subcellularLocation>
</comment>
<keyword evidence="4 8" id="KW-0812">Transmembrane</keyword>
<evidence type="ECO:0000256" key="1">
    <source>
        <dbReference type="ARBA" id="ARBA00004141"/>
    </source>
</evidence>
<dbReference type="EMBL" id="JACEIK010000953">
    <property type="protein sequence ID" value="MCD7464312.1"/>
    <property type="molecule type" value="Genomic_DNA"/>
</dbReference>
<feature type="transmembrane region" description="Helical" evidence="8">
    <location>
        <begin position="20"/>
        <end position="47"/>
    </location>
</feature>
<organism evidence="9 10">
    <name type="scientific">Datura stramonium</name>
    <name type="common">Jimsonweed</name>
    <name type="synonym">Common thornapple</name>
    <dbReference type="NCBI Taxonomy" id="4076"/>
    <lineage>
        <taxon>Eukaryota</taxon>
        <taxon>Viridiplantae</taxon>
        <taxon>Streptophyta</taxon>
        <taxon>Embryophyta</taxon>
        <taxon>Tracheophyta</taxon>
        <taxon>Spermatophyta</taxon>
        <taxon>Magnoliopsida</taxon>
        <taxon>eudicotyledons</taxon>
        <taxon>Gunneridae</taxon>
        <taxon>Pentapetalae</taxon>
        <taxon>asterids</taxon>
        <taxon>lamiids</taxon>
        <taxon>Solanales</taxon>
        <taxon>Solanaceae</taxon>
        <taxon>Solanoideae</taxon>
        <taxon>Datureae</taxon>
        <taxon>Datura</taxon>
    </lineage>
</organism>
<keyword evidence="10" id="KW-1185">Reference proteome</keyword>
<dbReference type="Pfam" id="PF01496">
    <property type="entry name" value="V_ATPase_I"/>
    <property type="match status" value="1"/>
</dbReference>
<proteinExistence type="inferred from homology"/>
<evidence type="ECO:0000256" key="5">
    <source>
        <dbReference type="ARBA" id="ARBA00022989"/>
    </source>
</evidence>
<comment type="caution">
    <text evidence="8">Lacks conserved residue(s) required for the propagation of feature annotation.</text>
</comment>
<comment type="caution">
    <text evidence="9">The sequence shown here is derived from an EMBL/GenBank/DDBJ whole genome shotgun (WGS) entry which is preliminary data.</text>
</comment>
<evidence type="ECO:0000256" key="6">
    <source>
        <dbReference type="ARBA" id="ARBA00023065"/>
    </source>
</evidence>
<keyword evidence="6 8" id="KW-0406">Ion transport</keyword>
<evidence type="ECO:0000313" key="9">
    <source>
        <dbReference type="EMBL" id="MCD7464312.1"/>
    </source>
</evidence>
<dbReference type="PANTHER" id="PTHR11629">
    <property type="entry name" value="VACUOLAR PROTON ATPASES"/>
    <property type="match status" value="1"/>
</dbReference>
<accession>A0ABS8T1A1</accession>
<gene>
    <name evidence="9" type="primary">VHA-A3_5</name>
    <name evidence="9" type="ORF">HAX54_052492</name>
</gene>
<dbReference type="Proteomes" id="UP000823775">
    <property type="component" value="Unassembled WGS sequence"/>
</dbReference>
<keyword evidence="7 8" id="KW-0472">Membrane</keyword>
<comment type="function">
    <text evidence="8">Essential component of the vacuolar proton pump (V-ATPase), a multimeric enzyme that catalyzes the translocation of protons across the membranes. Required for assembly and activity of the V-ATPase.</text>
</comment>
<keyword evidence="5 8" id="KW-1133">Transmembrane helix</keyword>
<evidence type="ECO:0000256" key="7">
    <source>
        <dbReference type="ARBA" id="ARBA00023136"/>
    </source>
</evidence>
<keyword evidence="8" id="KW-0375">Hydrogen ion transport</keyword>
<name>A0ABS8T1A1_DATST</name>
<evidence type="ECO:0000256" key="3">
    <source>
        <dbReference type="ARBA" id="ARBA00022448"/>
    </source>
</evidence>
<evidence type="ECO:0000256" key="4">
    <source>
        <dbReference type="ARBA" id="ARBA00022692"/>
    </source>
</evidence>
<evidence type="ECO:0000256" key="8">
    <source>
        <dbReference type="RuleBase" id="RU361189"/>
    </source>
</evidence>
<sequence>MHMGVAKYQEANPGVYTIVTFPFLFAVMFGDWGHGICLLLATMYFILREKKLSSQKLGDIMEADFWRAICYIYDVPLLNIRA</sequence>
<keyword evidence="3 8" id="KW-0813">Transport</keyword>
<protein>
    <recommendedName>
        <fullName evidence="8">V-type proton ATPase subunit a</fullName>
    </recommendedName>
</protein>
<dbReference type="InterPro" id="IPR002490">
    <property type="entry name" value="V-ATPase_116kDa_su"/>
</dbReference>
<evidence type="ECO:0000256" key="2">
    <source>
        <dbReference type="ARBA" id="ARBA00009904"/>
    </source>
</evidence>